<dbReference type="AlphaFoldDB" id="A0A5B0KPI0"/>
<comment type="caution">
    <text evidence="1">The sequence shown here is derived from an EMBL/GenBank/DDBJ whole genome shotgun (WGS) entry which is preliminary data.</text>
</comment>
<reference evidence="1 2" key="1">
    <citation type="submission" date="2019-07" db="EMBL/GenBank/DDBJ databases">
        <title>Genome sequencing of the stress-tolerant strain Azospirillum brasilense Az19.</title>
        <authorList>
            <person name="Maroniche G.A."/>
            <person name="Garcia J.E."/>
            <person name="Pagnussat L."/>
            <person name="Amenta M."/>
            <person name="Creus C.M."/>
        </authorList>
    </citation>
    <scope>NUCLEOTIDE SEQUENCE [LARGE SCALE GENOMIC DNA]</scope>
    <source>
        <strain evidence="1 2">Az19</strain>
    </source>
</reference>
<protein>
    <submittedName>
        <fullName evidence="1">Uncharacterized protein</fullName>
    </submittedName>
</protein>
<organism evidence="1 2">
    <name type="scientific">Azospirillum argentinense</name>
    <dbReference type="NCBI Taxonomy" id="2970906"/>
    <lineage>
        <taxon>Bacteria</taxon>
        <taxon>Pseudomonadati</taxon>
        <taxon>Pseudomonadota</taxon>
        <taxon>Alphaproteobacteria</taxon>
        <taxon>Rhodospirillales</taxon>
        <taxon>Azospirillaceae</taxon>
        <taxon>Azospirillum</taxon>
    </lineage>
</organism>
<dbReference type="Proteomes" id="UP000325333">
    <property type="component" value="Unassembled WGS sequence"/>
</dbReference>
<proteinExistence type="predicted"/>
<sequence>MSIDGISNGDTNLLRMAQQRDAFAQISIAEIRDEVARYNQWVTSIRDIPGNAQIADKLIELSSETLKLLELQKQPGKRTDARDQELLALARAMKSWQAKLQPAR</sequence>
<evidence type="ECO:0000313" key="2">
    <source>
        <dbReference type="Proteomes" id="UP000325333"/>
    </source>
</evidence>
<dbReference type="RefSeq" id="WP_149650916.1">
    <property type="nucleotide sequence ID" value="NZ_VEWN01000013.1"/>
</dbReference>
<gene>
    <name evidence="1" type="ORF">FH063_002378</name>
</gene>
<accession>A0A5B0KPI0</accession>
<dbReference type="EMBL" id="VEWN01000013">
    <property type="protein sequence ID" value="KAA1053796.1"/>
    <property type="molecule type" value="Genomic_DNA"/>
</dbReference>
<evidence type="ECO:0000313" key="1">
    <source>
        <dbReference type="EMBL" id="KAA1053796.1"/>
    </source>
</evidence>
<name>A0A5B0KPI0_9PROT</name>